<organism evidence="7 8">
    <name type="scientific">Thermobispora bispora (strain ATCC 19993 / DSM 43833 / CBS 139.67 / JCM 10125 / KCTC 9307 / NBRC 14880 / R51)</name>
    <dbReference type="NCBI Taxonomy" id="469371"/>
    <lineage>
        <taxon>Bacteria</taxon>
        <taxon>Bacillati</taxon>
        <taxon>Actinomycetota</taxon>
        <taxon>Actinomycetes</taxon>
        <taxon>Streptosporangiales</taxon>
        <taxon>Streptosporangiaceae</taxon>
        <taxon>Thermobispora</taxon>
    </lineage>
</organism>
<evidence type="ECO:0000256" key="5">
    <source>
        <dbReference type="HAMAP-Rule" id="MF_01962"/>
    </source>
</evidence>
<dbReference type="GO" id="GO:0008270">
    <property type="term" value="F:zinc ion binding"/>
    <property type="evidence" value="ECO:0007669"/>
    <property type="project" value="UniProtKB-UniRule"/>
</dbReference>
<keyword evidence="2 5" id="KW-0378">Hydrolase</keyword>
<dbReference type="NCBIfam" id="NF006850">
    <property type="entry name" value="PRK09358.1-6"/>
    <property type="match status" value="1"/>
</dbReference>
<evidence type="ECO:0000256" key="2">
    <source>
        <dbReference type="ARBA" id="ARBA00022801"/>
    </source>
</evidence>
<dbReference type="InterPro" id="IPR032466">
    <property type="entry name" value="Metal_Hydrolase"/>
</dbReference>
<dbReference type="GO" id="GO:0005829">
    <property type="term" value="C:cytosol"/>
    <property type="evidence" value="ECO:0007669"/>
    <property type="project" value="TreeGrafter"/>
</dbReference>
<feature type="binding site" evidence="5">
    <location>
        <position position="271"/>
    </location>
    <ligand>
        <name>substrate</name>
    </ligand>
</feature>
<feature type="binding site" evidence="5">
    <location>
        <position position="189"/>
    </location>
    <ligand>
        <name>Zn(2+)</name>
        <dbReference type="ChEBI" id="CHEBI:29105"/>
        <note>catalytic</note>
    </ligand>
</feature>
<evidence type="ECO:0000256" key="1">
    <source>
        <dbReference type="ARBA" id="ARBA00022723"/>
    </source>
</evidence>
<dbReference type="GO" id="GO:0043103">
    <property type="term" value="P:hypoxanthine salvage"/>
    <property type="evidence" value="ECO:0007669"/>
    <property type="project" value="UniProtKB-UniRule"/>
</dbReference>
<dbReference type="HOGENOM" id="CLU_039228_7_0_11"/>
<dbReference type="InterPro" id="IPR001365">
    <property type="entry name" value="A_deaminase_dom"/>
</dbReference>
<proteinExistence type="inferred from homology"/>
<evidence type="ECO:0000313" key="8">
    <source>
        <dbReference type="Proteomes" id="UP000006640"/>
    </source>
</evidence>
<dbReference type="InterPro" id="IPR028892">
    <property type="entry name" value="ADE"/>
</dbReference>
<keyword evidence="4 5" id="KW-0546">Nucleotide metabolism</keyword>
<name>D6YA07_THEBD</name>
<evidence type="ECO:0000259" key="6">
    <source>
        <dbReference type="Pfam" id="PF00962"/>
    </source>
</evidence>
<feature type="binding site" evidence="5">
    <location>
        <position position="12"/>
    </location>
    <ligand>
        <name>Zn(2+)</name>
        <dbReference type="ChEBI" id="CHEBI:29105"/>
        <note>catalytic</note>
    </ligand>
</feature>
<dbReference type="SUPFAM" id="SSF51556">
    <property type="entry name" value="Metallo-dependent hydrolases"/>
    <property type="match status" value="1"/>
</dbReference>
<dbReference type="EMBL" id="CP001874">
    <property type="protein sequence ID" value="ADG88150.1"/>
    <property type="molecule type" value="Genomic_DNA"/>
</dbReference>
<comment type="cofactor">
    <cofactor evidence="5">
        <name>Zn(2+)</name>
        <dbReference type="ChEBI" id="CHEBI:29105"/>
    </cofactor>
    <text evidence="5">Binds 1 zinc ion per subunit.</text>
</comment>
<dbReference type="GO" id="GO:0009117">
    <property type="term" value="P:nucleotide metabolic process"/>
    <property type="evidence" value="ECO:0007669"/>
    <property type="project" value="UniProtKB-KW"/>
</dbReference>
<dbReference type="KEGG" id="tbi:Tbis_1432"/>
<dbReference type="CDD" id="cd01320">
    <property type="entry name" value="ADA"/>
    <property type="match status" value="1"/>
</dbReference>
<comment type="catalytic activity">
    <reaction evidence="5">
        <text>adenine + H2O + H(+) = hypoxanthine + NH4(+)</text>
        <dbReference type="Rhea" id="RHEA:23688"/>
        <dbReference type="ChEBI" id="CHEBI:15377"/>
        <dbReference type="ChEBI" id="CHEBI:15378"/>
        <dbReference type="ChEBI" id="CHEBI:16708"/>
        <dbReference type="ChEBI" id="CHEBI:17368"/>
        <dbReference type="ChEBI" id="CHEBI:28938"/>
        <dbReference type="EC" id="3.5.4.2"/>
    </reaction>
</comment>
<feature type="site" description="Important for catalytic activity" evidence="5">
    <location>
        <position position="213"/>
    </location>
</feature>
<dbReference type="Pfam" id="PF00962">
    <property type="entry name" value="A_deaminase"/>
    <property type="match status" value="1"/>
</dbReference>
<evidence type="ECO:0000256" key="4">
    <source>
        <dbReference type="ARBA" id="ARBA00023080"/>
    </source>
</evidence>
<protein>
    <recommendedName>
        <fullName evidence="5">Adenine deaminase</fullName>
        <shortName evidence="5">ADE</shortName>
        <ecNumber evidence="5">3.5.4.2</ecNumber>
    </recommendedName>
    <alternativeName>
        <fullName evidence="5">Adenine aminohydrolase</fullName>
        <shortName evidence="5">AAH</shortName>
    </alternativeName>
</protein>
<dbReference type="Proteomes" id="UP000006640">
    <property type="component" value="Chromosome"/>
</dbReference>
<feature type="domain" description="Adenosine deaminase" evidence="6">
    <location>
        <begin position="7"/>
        <end position="322"/>
    </location>
</feature>
<comment type="function">
    <text evidence="5">Catalyzes the hydrolytic deamination of adenine to hypoxanthine. Plays an important role in the purine salvage pathway and in nitrogen catabolism.</text>
</comment>
<dbReference type="Gene3D" id="3.20.20.140">
    <property type="entry name" value="Metal-dependent hydrolases"/>
    <property type="match status" value="1"/>
</dbReference>
<dbReference type="NCBIfam" id="TIGR01430">
    <property type="entry name" value="aden_deam"/>
    <property type="match status" value="1"/>
</dbReference>
<reference evidence="7 8" key="1">
    <citation type="submission" date="2010-01" db="EMBL/GenBank/DDBJ databases">
        <title>The complete genome of Thermobispora bispora DSM 43833.</title>
        <authorList>
            <consortium name="US DOE Joint Genome Institute (JGI-PGF)"/>
            <person name="Lucas S."/>
            <person name="Copeland A."/>
            <person name="Lapidus A."/>
            <person name="Glavina del Rio T."/>
            <person name="Dalin E."/>
            <person name="Tice H."/>
            <person name="Bruce D."/>
            <person name="Goodwin L."/>
            <person name="Pitluck S."/>
            <person name="Kyrpides N."/>
            <person name="Mavromatis K."/>
            <person name="Ivanova N."/>
            <person name="Mikhailova N."/>
            <person name="Chertkov O."/>
            <person name="Brettin T."/>
            <person name="Detter J.C."/>
            <person name="Han C."/>
            <person name="Larimer F."/>
            <person name="Land M."/>
            <person name="Hauser L."/>
            <person name="Markowitz V."/>
            <person name="Cheng J.-F."/>
            <person name="Hugenholtz P."/>
            <person name="Woyke T."/>
            <person name="Wu D."/>
            <person name="Jando M."/>
            <person name="Schneider S."/>
            <person name="Klenk H.-P."/>
            <person name="Eisen J.A."/>
        </authorList>
    </citation>
    <scope>NUCLEOTIDE SEQUENCE [LARGE SCALE GENOMIC DNA]</scope>
    <source>
        <strain evidence="8">ATCC 19993 / DSM 43833 / CBS 139.67 / JCM 10125 / KCTC 9307 / NBRC 14880 / R51</strain>
    </source>
</reference>
<gene>
    <name evidence="7" type="ordered locus">Tbis_1432</name>
</gene>
<keyword evidence="8" id="KW-1185">Reference proteome</keyword>
<dbReference type="RefSeq" id="WP_013131683.1">
    <property type="nucleotide sequence ID" value="NC_014165.1"/>
</dbReference>
<dbReference type="HAMAP" id="MF_01962">
    <property type="entry name" value="Adenine_deaminase"/>
    <property type="match status" value="1"/>
</dbReference>
<keyword evidence="1 5" id="KW-0479">Metal-binding</keyword>
<accession>D6YA07</accession>
<evidence type="ECO:0000256" key="3">
    <source>
        <dbReference type="ARBA" id="ARBA00022833"/>
    </source>
</evidence>
<dbReference type="OrthoDB" id="105475at2"/>
<dbReference type="PANTHER" id="PTHR43114:SF6">
    <property type="entry name" value="ADENINE DEAMINASE"/>
    <property type="match status" value="1"/>
</dbReference>
<keyword evidence="3 5" id="KW-0862">Zinc</keyword>
<feature type="binding site" evidence="5">
    <location>
        <position position="270"/>
    </location>
    <ligand>
        <name>Zn(2+)</name>
        <dbReference type="ChEBI" id="CHEBI:29105"/>
        <note>catalytic</note>
    </ligand>
</feature>
<evidence type="ECO:0000313" key="7">
    <source>
        <dbReference type="EMBL" id="ADG88150.1"/>
    </source>
</evidence>
<feature type="binding site" evidence="5">
    <location>
        <position position="14"/>
    </location>
    <ligand>
        <name>Zn(2+)</name>
        <dbReference type="ChEBI" id="CHEBI:29105"/>
        <note>catalytic</note>
    </ligand>
</feature>
<dbReference type="EC" id="3.5.4.2" evidence="5"/>
<dbReference type="AlphaFoldDB" id="D6YA07"/>
<dbReference type="GO" id="GO:0000034">
    <property type="term" value="F:adenine deaminase activity"/>
    <property type="evidence" value="ECO:0007669"/>
    <property type="project" value="UniProtKB-UniRule"/>
</dbReference>
<dbReference type="GO" id="GO:0006146">
    <property type="term" value="P:adenine catabolic process"/>
    <property type="evidence" value="ECO:0007669"/>
    <property type="project" value="UniProtKB-UniRule"/>
</dbReference>
<dbReference type="PANTHER" id="PTHR43114">
    <property type="entry name" value="ADENINE DEAMINASE"/>
    <property type="match status" value="1"/>
</dbReference>
<comment type="similarity">
    <text evidence="5">Belongs to the metallo-dependent hydrolases superfamily. Adenosine and AMP deaminases family. Adenine deaminase type 2 subfamily.</text>
</comment>
<sequence>MDARGIPKAELHVHIEGTLEPEMAFALARRNGVTLPYAGVEDLRGRYAYRDLQSFLDLYYALMDVLREAEDFYDLAAAYLARAAADGVRHAEIFFDPQAHLRRGVPLEAVLEGLEGAIRDAEGVSAYLIPCFLRDLGPEAAMETLTRLLPHAGRFVAVGLDSAEVGYPPRLFTDVFARARAEGLRAVAHAGEEGPPEYIREALDLLRVSRIDHGVRCLEDPELVARLAGEGIPLTVCPLSNVRLAVVPSLAEHPLPRMLEAGLMVTLHSDDPAYFGGYVGDVYRRSAETFGWDEATLRRLGADSLRASFLPAGERDRLLGEIPGAAGH</sequence>
<feature type="active site" description="Proton donor" evidence="5">
    <location>
        <position position="192"/>
    </location>
</feature>
<dbReference type="eggNOG" id="COG1816">
    <property type="taxonomic scope" value="Bacteria"/>
</dbReference>
<dbReference type="STRING" id="469371.Tbis_1432"/>
<dbReference type="InterPro" id="IPR006330">
    <property type="entry name" value="Ado/ade_deaminase"/>
</dbReference>